<protein>
    <submittedName>
        <fullName evidence="4">Ssu ribosomal protein s17e</fullName>
    </submittedName>
</protein>
<keyword evidence="3" id="KW-0687">Ribonucleoprotein</keyword>
<dbReference type="GO" id="GO:0005829">
    <property type="term" value="C:cytosol"/>
    <property type="evidence" value="ECO:0007669"/>
    <property type="project" value="UniProtKB-ARBA"/>
</dbReference>
<reference evidence="4" key="1">
    <citation type="journal article" date="2015" name="Proc. Natl. Acad. Sci. U.S.A.">
        <title>Networks of energetic and metabolic interactions define dynamics in microbial communities.</title>
        <authorList>
            <person name="Embree M."/>
            <person name="Liu J.K."/>
            <person name="Al-Bassam M.M."/>
            <person name="Zengler K."/>
        </authorList>
    </citation>
    <scope>NUCLEOTIDE SEQUENCE</scope>
</reference>
<dbReference type="AlphaFoldDB" id="A0A0W8F353"/>
<dbReference type="PANTHER" id="PTHR10732:SF0">
    <property type="entry name" value="40S RIBOSOMAL PROTEIN S17"/>
    <property type="match status" value="1"/>
</dbReference>
<dbReference type="GO" id="GO:0006412">
    <property type="term" value="P:translation"/>
    <property type="evidence" value="ECO:0007669"/>
    <property type="project" value="InterPro"/>
</dbReference>
<dbReference type="NCBIfam" id="NF002242">
    <property type="entry name" value="PRK01151.1"/>
    <property type="match status" value="1"/>
</dbReference>
<dbReference type="Pfam" id="PF00833">
    <property type="entry name" value="Ribosomal_S17e"/>
    <property type="match status" value="1"/>
</dbReference>
<evidence type="ECO:0000256" key="1">
    <source>
        <dbReference type="ARBA" id="ARBA00010444"/>
    </source>
</evidence>
<keyword evidence="2 4" id="KW-0689">Ribosomal protein</keyword>
<proteinExistence type="inferred from homology"/>
<accession>A0A0W8F353</accession>
<dbReference type="PROSITE" id="PS00712">
    <property type="entry name" value="RIBOSOMAL_S17E"/>
    <property type="match status" value="1"/>
</dbReference>
<sequence>MAGAIYFYACMVHDLRTIGEMNMGIKPTYIKALGIELLSSYGPRFSQDFDENKQIVSEVTTIESKRVRNRVAGYVTRKINTGRH</sequence>
<evidence type="ECO:0000256" key="2">
    <source>
        <dbReference type="ARBA" id="ARBA00022980"/>
    </source>
</evidence>
<dbReference type="GO" id="GO:1990904">
    <property type="term" value="C:ribonucleoprotein complex"/>
    <property type="evidence" value="ECO:0007669"/>
    <property type="project" value="UniProtKB-KW"/>
</dbReference>
<comment type="similarity">
    <text evidence="1">Belongs to the eukaryotic ribosomal protein eS17 family.</text>
</comment>
<dbReference type="PANTHER" id="PTHR10732">
    <property type="entry name" value="40S RIBOSOMAL PROTEIN S17"/>
    <property type="match status" value="1"/>
</dbReference>
<evidence type="ECO:0000313" key="4">
    <source>
        <dbReference type="EMBL" id="KUG15010.1"/>
    </source>
</evidence>
<organism evidence="4">
    <name type="scientific">hydrocarbon metagenome</name>
    <dbReference type="NCBI Taxonomy" id="938273"/>
    <lineage>
        <taxon>unclassified sequences</taxon>
        <taxon>metagenomes</taxon>
        <taxon>ecological metagenomes</taxon>
    </lineage>
</organism>
<gene>
    <name evidence="4" type="ORF">ASZ90_015322</name>
</gene>
<dbReference type="InterPro" id="IPR001210">
    <property type="entry name" value="Ribosomal_eS17"/>
</dbReference>
<comment type="caution">
    <text evidence="4">The sequence shown here is derived from an EMBL/GenBank/DDBJ whole genome shotgun (WGS) entry which is preliminary data.</text>
</comment>
<dbReference type="HAMAP" id="MF_00511">
    <property type="entry name" value="Ribosomal_eS17"/>
    <property type="match status" value="1"/>
</dbReference>
<dbReference type="GO" id="GO:0003735">
    <property type="term" value="F:structural constituent of ribosome"/>
    <property type="evidence" value="ECO:0007669"/>
    <property type="project" value="InterPro"/>
</dbReference>
<dbReference type="EMBL" id="LNQE01001595">
    <property type="protein sequence ID" value="KUG15010.1"/>
    <property type="molecule type" value="Genomic_DNA"/>
</dbReference>
<dbReference type="Gene3D" id="1.10.60.20">
    <property type="entry name" value="Ribosomal protein S17e-like"/>
    <property type="match status" value="1"/>
</dbReference>
<name>A0A0W8F353_9ZZZZ</name>
<dbReference type="GO" id="GO:0005840">
    <property type="term" value="C:ribosome"/>
    <property type="evidence" value="ECO:0007669"/>
    <property type="project" value="UniProtKB-KW"/>
</dbReference>
<dbReference type="InterPro" id="IPR018273">
    <property type="entry name" value="Ribosomal_eS17_CS"/>
</dbReference>
<evidence type="ECO:0000256" key="3">
    <source>
        <dbReference type="ARBA" id="ARBA00023274"/>
    </source>
</evidence>
<dbReference type="SUPFAM" id="SSF116820">
    <property type="entry name" value="Rps17e-like"/>
    <property type="match status" value="1"/>
</dbReference>
<dbReference type="InterPro" id="IPR036401">
    <property type="entry name" value="Ribosomal_eS17_sf"/>
</dbReference>